<dbReference type="AlphaFoldDB" id="A0A0A9DSU3"/>
<feature type="transmembrane region" description="Helical" evidence="1">
    <location>
        <begin position="53"/>
        <end position="70"/>
    </location>
</feature>
<accession>A0A0A9DSU3</accession>
<keyword evidence="1" id="KW-0812">Transmembrane</keyword>
<evidence type="ECO:0000256" key="1">
    <source>
        <dbReference type="SAM" id="Phobius"/>
    </source>
</evidence>
<proteinExistence type="predicted"/>
<evidence type="ECO:0000313" key="2">
    <source>
        <dbReference type="EMBL" id="JAD88730.1"/>
    </source>
</evidence>
<organism evidence="2">
    <name type="scientific">Arundo donax</name>
    <name type="common">Giant reed</name>
    <name type="synonym">Donax arundinaceus</name>
    <dbReference type="NCBI Taxonomy" id="35708"/>
    <lineage>
        <taxon>Eukaryota</taxon>
        <taxon>Viridiplantae</taxon>
        <taxon>Streptophyta</taxon>
        <taxon>Embryophyta</taxon>
        <taxon>Tracheophyta</taxon>
        <taxon>Spermatophyta</taxon>
        <taxon>Magnoliopsida</taxon>
        <taxon>Liliopsida</taxon>
        <taxon>Poales</taxon>
        <taxon>Poaceae</taxon>
        <taxon>PACMAD clade</taxon>
        <taxon>Arundinoideae</taxon>
        <taxon>Arundineae</taxon>
        <taxon>Arundo</taxon>
    </lineage>
</organism>
<keyword evidence="1" id="KW-1133">Transmembrane helix</keyword>
<evidence type="ECO:0008006" key="3">
    <source>
        <dbReference type="Google" id="ProtNLM"/>
    </source>
</evidence>
<dbReference type="EMBL" id="GBRH01209165">
    <property type="protein sequence ID" value="JAD88730.1"/>
    <property type="molecule type" value="Transcribed_RNA"/>
</dbReference>
<feature type="transmembrane region" description="Helical" evidence="1">
    <location>
        <begin position="20"/>
        <end position="41"/>
    </location>
</feature>
<sequence>MQEEHRVTRAQPDSIPWNEFMSHVVKAACFGGVCVGALIIFCRFHWRVWFWDWNYACCGCFISLLCWQSWRGWRLPFLIDCVFLNRG</sequence>
<keyword evidence="1" id="KW-0472">Membrane</keyword>
<name>A0A0A9DSU3_ARUDO</name>
<reference evidence="2" key="2">
    <citation type="journal article" date="2015" name="Data Brief">
        <title>Shoot transcriptome of the giant reed, Arundo donax.</title>
        <authorList>
            <person name="Barrero R.A."/>
            <person name="Guerrero F.D."/>
            <person name="Moolhuijzen P."/>
            <person name="Goolsby J.A."/>
            <person name="Tidwell J."/>
            <person name="Bellgard S.E."/>
            <person name="Bellgard M.I."/>
        </authorList>
    </citation>
    <scope>NUCLEOTIDE SEQUENCE</scope>
    <source>
        <tissue evidence="2">Shoot tissue taken approximately 20 cm above the soil surface</tissue>
    </source>
</reference>
<reference evidence="2" key="1">
    <citation type="submission" date="2014-09" db="EMBL/GenBank/DDBJ databases">
        <authorList>
            <person name="Magalhaes I.L.F."/>
            <person name="Oliveira U."/>
            <person name="Santos F.R."/>
            <person name="Vidigal T.H.D.A."/>
            <person name="Brescovit A.D."/>
            <person name="Santos A.J."/>
        </authorList>
    </citation>
    <scope>NUCLEOTIDE SEQUENCE</scope>
    <source>
        <tissue evidence="2">Shoot tissue taken approximately 20 cm above the soil surface</tissue>
    </source>
</reference>
<protein>
    <recommendedName>
        <fullName evidence="3">Transmembrane protein</fullName>
    </recommendedName>
</protein>